<dbReference type="GO" id="GO:0034473">
    <property type="term" value="P:U1 snRNA 3'-end processing"/>
    <property type="evidence" value="ECO:0007669"/>
    <property type="project" value="TreeGrafter"/>
</dbReference>
<dbReference type="OMA" id="EIKAFWV"/>
<dbReference type="PANTHER" id="PTHR11097:SF9">
    <property type="entry name" value="EXOSOME COMPLEX COMPONENT RRP43"/>
    <property type="match status" value="1"/>
</dbReference>
<dbReference type="GO" id="GO:0000177">
    <property type="term" value="C:cytoplasmic exosome (RNase complex)"/>
    <property type="evidence" value="ECO:0007669"/>
    <property type="project" value="TreeGrafter"/>
</dbReference>
<protein>
    <recommendedName>
        <fullName evidence="9">Ribosomal RNA-processing protein 43</fullName>
    </recommendedName>
</protein>
<feature type="compositionally biased region" description="Acidic residues" evidence="10">
    <location>
        <begin position="109"/>
        <end position="123"/>
    </location>
</feature>
<evidence type="ECO:0000256" key="4">
    <source>
        <dbReference type="ARBA" id="ARBA00022490"/>
    </source>
</evidence>
<dbReference type="Pfam" id="PF01138">
    <property type="entry name" value="RNase_PH"/>
    <property type="match status" value="1"/>
</dbReference>
<evidence type="ECO:0000313" key="13">
    <source>
        <dbReference type="Proteomes" id="UP000002668"/>
    </source>
</evidence>
<dbReference type="Gene3D" id="3.30.230.70">
    <property type="entry name" value="GHMP Kinase, N-terminal domain"/>
    <property type="match status" value="1"/>
</dbReference>
<dbReference type="eggNOG" id="KOG1613">
    <property type="taxonomic scope" value="Eukaryota"/>
</dbReference>
<dbReference type="GO" id="GO:0071038">
    <property type="term" value="P:TRAMP-dependent tRNA surveillance pathway"/>
    <property type="evidence" value="ECO:0007669"/>
    <property type="project" value="TreeGrafter"/>
</dbReference>
<keyword evidence="13" id="KW-1185">Reference proteome</keyword>
<dbReference type="InParanoid" id="E4ZPN2"/>
<dbReference type="GO" id="GO:0071028">
    <property type="term" value="P:nuclear mRNA surveillance"/>
    <property type="evidence" value="ECO:0007669"/>
    <property type="project" value="TreeGrafter"/>
</dbReference>
<dbReference type="InterPro" id="IPR001247">
    <property type="entry name" value="ExoRNase_PH_dom1"/>
</dbReference>
<dbReference type="GO" id="GO:0071035">
    <property type="term" value="P:nuclear polyadenylation-dependent rRNA catabolic process"/>
    <property type="evidence" value="ECO:0007669"/>
    <property type="project" value="TreeGrafter"/>
</dbReference>
<keyword evidence="4" id="KW-0963">Cytoplasm</keyword>
<keyword evidence="7" id="KW-0694">RNA-binding</keyword>
<dbReference type="InterPro" id="IPR050590">
    <property type="entry name" value="Exosome_comp_Rrp42_subfam"/>
</dbReference>
<dbReference type="GO" id="GO:0034475">
    <property type="term" value="P:U4 snRNA 3'-end processing"/>
    <property type="evidence" value="ECO:0007669"/>
    <property type="project" value="TreeGrafter"/>
</dbReference>
<evidence type="ECO:0000256" key="8">
    <source>
        <dbReference type="ARBA" id="ARBA00023242"/>
    </source>
</evidence>
<dbReference type="HOGENOM" id="CLU_038194_5_0_1"/>
<dbReference type="GO" id="GO:0016075">
    <property type="term" value="P:rRNA catabolic process"/>
    <property type="evidence" value="ECO:0007669"/>
    <property type="project" value="TreeGrafter"/>
</dbReference>
<evidence type="ECO:0000256" key="1">
    <source>
        <dbReference type="ARBA" id="ARBA00004496"/>
    </source>
</evidence>
<dbReference type="GO" id="GO:0000176">
    <property type="term" value="C:nuclear exosome (RNase complex)"/>
    <property type="evidence" value="ECO:0007669"/>
    <property type="project" value="TreeGrafter"/>
</dbReference>
<evidence type="ECO:0000256" key="9">
    <source>
        <dbReference type="ARBA" id="ARBA00030617"/>
    </source>
</evidence>
<dbReference type="VEuPathDB" id="FungiDB:LEMA_P043180.1"/>
<dbReference type="InterPro" id="IPR036345">
    <property type="entry name" value="ExoRNase_PH_dom2_sf"/>
</dbReference>
<dbReference type="GO" id="GO:0035925">
    <property type="term" value="F:mRNA 3'-UTR AU-rich region binding"/>
    <property type="evidence" value="ECO:0007669"/>
    <property type="project" value="TreeGrafter"/>
</dbReference>
<evidence type="ECO:0000256" key="3">
    <source>
        <dbReference type="ARBA" id="ARBA00006678"/>
    </source>
</evidence>
<dbReference type="STRING" id="985895.E4ZPN2"/>
<dbReference type="InterPro" id="IPR020568">
    <property type="entry name" value="Ribosomal_Su5_D2-typ_SF"/>
</dbReference>
<dbReference type="PANTHER" id="PTHR11097">
    <property type="entry name" value="EXOSOME COMPLEX EXONUCLEASE RIBOSOMAL RNA PROCESSING PROTEIN"/>
    <property type="match status" value="1"/>
</dbReference>
<dbReference type="InterPro" id="IPR027408">
    <property type="entry name" value="PNPase/RNase_PH_dom_sf"/>
</dbReference>
<dbReference type="FunCoup" id="E4ZPN2">
    <property type="interactions" value="202"/>
</dbReference>
<dbReference type="GO" id="GO:0005730">
    <property type="term" value="C:nucleolus"/>
    <property type="evidence" value="ECO:0007669"/>
    <property type="project" value="UniProtKB-SubCell"/>
</dbReference>
<evidence type="ECO:0000256" key="6">
    <source>
        <dbReference type="ARBA" id="ARBA00022835"/>
    </source>
</evidence>
<keyword evidence="8" id="KW-0539">Nucleus</keyword>
<keyword evidence="6" id="KW-0271">Exosome</keyword>
<keyword evidence="5" id="KW-0698">rRNA processing</keyword>
<name>E4ZPN2_LEPMJ</name>
<dbReference type="OrthoDB" id="45882at2759"/>
<comment type="subcellular location">
    <subcellularLocation>
        <location evidence="1">Cytoplasm</location>
    </subcellularLocation>
    <subcellularLocation>
        <location evidence="2">Nucleus</location>
        <location evidence="2">Nucleolus</location>
    </subcellularLocation>
</comment>
<sequence>MATTAPAPSAPPALTFPRPIFAAVSPHPFLQAHLSAASKSSKKGLRANGRTAHEFRTPGLHTGSLTHCNGSAVVRLGNTSVVCGVRGEILREEDISGDVPTPNLHASEDENLEDEDDNDDNDDEISKLRLLVPNIELSTGSTPTHIPGNAPSTHAQTLITRIRSLLHSTRLLHPRTLRILHTPPTTADPPHAPERPQLKGYWVLYLDIFFISIDGNAFDAAWLSLLAALQNTTLPHAFYDDQLERILCSDDPTEARRLALRGCPVAASFAVFEASAEDGDDDDDAGQRDEDSRAAGHWILSDPDAFEESVCTETVCLVVDGRGGGEAGVVLRRVEKSGGAVVGRRELAGLVDRAGARWREVFAGLGRDGVR</sequence>
<feature type="domain" description="Exoribonuclease phosphorolytic" evidence="11">
    <location>
        <begin position="54"/>
        <end position="235"/>
    </location>
</feature>
<evidence type="ECO:0000313" key="12">
    <source>
        <dbReference type="EMBL" id="CBX93417.1"/>
    </source>
</evidence>
<dbReference type="SUPFAM" id="SSF55666">
    <property type="entry name" value="Ribonuclease PH domain 2-like"/>
    <property type="match status" value="1"/>
</dbReference>
<organism evidence="13">
    <name type="scientific">Leptosphaeria maculans (strain JN3 / isolate v23.1.3 / race Av1-4-5-6-7-8)</name>
    <name type="common">Blackleg fungus</name>
    <name type="synonym">Phoma lingam</name>
    <dbReference type="NCBI Taxonomy" id="985895"/>
    <lineage>
        <taxon>Eukaryota</taxon>
        <taxon>Fungi</taxon>
        <taxon>Dikarya</taxon>
        <taxon>Ascomycota</taxon>
        <taxon>Pezizomycotina</taxon>
        <taxon>Dothideomycetes</taxon>
        <taxon>Pleosporomycetidae</taxon>
        <taxon>Pleosporales</taxon>
        <taxon>Pleosporineae</taxon>
        <taxon>Leptosphaeriaceae</taxon>
        <taxon>Plenodomus</taxon>
        <taxon>Plenodomus lingam/Leptosphaeria maculans species complex</taxon>
    </lineage>
</organism>
<evidence type="ECO:0000256" key="5">
    <source>
        <dbReference type="ARBA" id="ARBA00022552"/>
    </source>
</evidence>
<gene>
    <name evidence="12" type="ORF">LEMA_P043180.1</name>
</gene>
<evidence type="ECO:0000256" key="10">
    <source>
        <dbReference type="SAM" id="MobiDB-lite"/>
    </source>
</evidence>
<dbReference type="GO" id="GO:0034476">
    <property type="term" value="P:U5 snRNA 3'-end processing"/>
    <property type="evidence" value="ECO:0007669"/>
    <property type="project" value="TreeGrafter"/>
</dbReference>
<dbReference type="Proteomes" id="UP000002668">
    <property type="component" value="Genome"/>
</dbReference>
<dbReference type="GeneID" id="13283019"/>
<dbReference type="EMBL" id="FP929105">
    <property type="protein sequence ID" value="CBX93417.1"/>
    <property type="molecule type" value="Genomic_DNA"/>
</dbReference>
<dbReference type="SUPFAM" id="SSF54211">
    <property type="entry name" value="Ribosomal protein S5 domain 2-like"/>
    <property type="match status" value="1"/>
</dbReference>
<dbReference type="GO" id="GO:0000467">
    <property type="term" value="P:exonucleolytic trimming to generate mature 3'-end of 5.8S rRNA from tricistronic rRNA transcript (SSU-rRNA, 5.8S rRNA, LSU-rRNA)"/>
    <property type="evidence" value="ECO:0007669"/>
    <property type="project" value="TreeGrafter"/>
</dbReference>
<evidence type="ECO:0000259" key="11">
    <source>
        <dbReference type="Pfam" id="PF01138"/>
    </source>
</evidence>
<comment type="similarity">
    <text evidence="3">Belongs to the RNase PH family.</text>
</comment>
<accession>E4ZPN2</accession>
<evidence type="ECO:0000256" key="7">
    <source>
        <dbReference type="ARBA" id="ARBA00022884"/>
    </source>
</evidence>
<reference evidence="13" key="1">
    <citation type="journal article" date="2011" name="Nat. Commun.">
        <title>Effector diversification within compartments of the Leptosphaeria maculans genome affected by Repeat-Induced Point mutations.</title>
        <authorList>
            <person name="Rouxel T."/>
            <person name="Grandaubert J."/>
            <person name="Hane J.K."/>
            <person name="Hoede C."/>
            <person name="van de Wouw A.P."/>
            <person name="Couloux A."/>
            <person name="Dominguez V."/>
            <person name="Anthouard V."/>
            <person name="Bally P."/>
            <person name="Bourras S."/>
            <person name="Cozijnsen A.J."/>
            <person name="Ciuffetti L.M."/>
            <person name="Degrave A."/>
            <person name="Dilmaghani A."/>
            <person name="Duret L."/>
            <person name="Fudal I."/>
            <person name="Goodwin S.B."/>
            <person name="Gout L."/>
            <person name="Glaser N."/>
            <person name="Linglin J."/>
            <person name="Kema G.H.J."/>
            <person name="Lapalu N."/>
            <person name="Lawrence C.B."/>
            <person name="May K."/>
            <person name="Meyer M."/>
            <person name="Ollivier B."/>
            <person name="Poulain J."/>
            <person name="Schoch C.L."/>
            <person name="Simon A."/>
            <person name="Spatafora J.W."/>
            <person name="Stachowiak A."/>
            <person name="Turgeon B.G."/>
            <person name="Tyler B.M."/>
            <person name="Vincent D."/>
            <person name="Weissenbach J."/>
            <person name="Amselem J."/>
            <person name="Quesneville H."/>
            <person name="Oliver R.P."/>
            <person name="Wincker P."/>
            <person name="Balesdent M.-H."/>
            <person name="Howlett B.J."/>
        </authorList>
    </citation>
    <scope>NUCLEOTIDE SEQUENCE [LARGE SCALE GENOMIC DNA]</scope>
    <source>
        <strain evidence="13">JN3 / isolate v23.1.3 / race Av1-4-5-6-7-8</strain>
    </source>
</reference>
<feature type="region of interest" description="Disordered" evidence="10">
    <location>
        <begin position="94"/>
        <end position="123"/>
    </location>
</feature>
<proteinExistence type="inferred from homology"/>
<evidence type="ECO:0000256" key="2">
    <source>
        <dbReference type="ARBA" id="ARBA00004604"/>
    </source>
</evidence>
<dbReference type="AlphaFoldDB" id="E4ZPN2"/>